<dbReference type="AlphaFoldDB" id="A0AA95HDM9"/>
<evidence type="ECO:0000313" key="1">
    <source>
        <dbReference type="EMBL" id="WGZ93159.1"/>
    </source>
</evidence>
<reference evidence="1" key="2">
    <citation type="submission" date="2023-04" db="EMBL/GenBank/DDBJ databases">
        <authorList>
            <person name="Beletskiy A.V."/>
            <person name="Mardanov A.V."/>
            <person name="Ravin N.V."/>
        </authorList>
    </citation>
    <scope>NUCLEOTIDE SEQUENCE</scope>
    <source>
        <strain evidence="1">GKL-02</strain>
    </source>
</reference>
<dbReference type="KEGG" id="tput:QJT81_15220"/>
<dbReference type="Proteomes" id="UP001301326">
    <property type="component" value="Chromosome"/>
</dbReference>
<accession>A0AA95HDM9</accession>
<reference evidence="1" key="1">
    <citation type="journal article" date="2023" name="Int. J. Mol. Sci.">
        <title>Metagenomics Revealed a New Genus 'Candidatus Thiocaldithrix dubininis' gen. nov., sp. nov. and a New Species 'Candidatus Thiothrix putei' sp. nov. in the Family Thiotrichaceae, Some Members of Which Have Traits of Both Na+- and H+-Motive Energetics.</title>
        <authorList>
            <person name="Ravin N.V."/>
            <person name="Muntyan M.S."/>
            <person name="Smolyakov D.D."/>
            <person name="Rudenko T.S."/>
            <person name="Beletsky A.V."/>
            <person name="Mardanov A.V."/>
            <person name="Grabovich M.Y."/>
        </authorList>
    </citation>
    <scope>NUCLEOTIDE SEQUENCE</scope>
    <source>
        <strain evidence="1">GKL-02</strain>
    </source>
</reference>
<gene>
    <name evidence="1" type="ORF">QJT81_15220</name>
</gene>
<sequence length="80" mass="8922">MPSPHQTARRLQPLWIPLAILGGLLLLSLLAQLALAWRSYERILPTDQHVAHLEQLQQTLSTVETSLTQQLPADRPLVPG</sequence>
<organism evidence="1">
    <name type="scientific">Candidatus Thiothrix putei</name>
    <dbReference type="NCBI Taxonomy" id="3080811"/>
    <lineage>
        <taxon>Bacteria</taxon>
        <taxon>Pseudomonadati</taxon>
        <taxon>Pseudomonadota</taxon>
        <taxon>Gammaproteobacteria</taxon>
        <taxon>Thiotrichales</taxon>
        <taxon>Thiotrichaceae</taxon>
        <taxon>Thiothrix</taxon>
    </lineage>
</organism>
<name>A0AA95HDM9_9GAMM</name>
<proteinExistence type="predicted"/>
<dbReference type="EMBL" id="CP124756">
    <property type="protein sequence ID" value="WGZ93159.1"/>
    <property type="molecule type" value="Genomic_DNA"/>
</dbReference>
<protein>
    <submittedName>
        <fullName evidence="1">Uncharacterized protein</fullName>
    </submittedName>
</protein>